<dbReference type="Proteomes" id="UP000541444">
    <property type="component" value="Unassembled WGS sequence"/>
</dbReference>
<name>A0A7J7NAM2_9MAGN</name>
<dbReference type="OrthoDB" id="6017153at2759"/>
<gene>
    <name evidence="1" type="ORF">GIB67_010165</name>
</gene>
<accession>A0A7J7NAM2</accession>
<evidence type="ECO:0000313" key="1">
    <source>
        <dbReference type="EMBL" id="KAF6164195.1"/>
    </source>
</evidence>
<sequence>MLGSSNFPIRLRILNWRTSENIHTSLTTVKIYAKIVEMTRVFKFLAGLNPDFEYARVLLHDRTHFLIFEEAHTYYLSDQSRRSPMPLISGI</sequence>
<comment type="caution">
    <text evidence="1">The sequence shown here is derived from an EMBL/GenBank/DDBJ whole genome shotgun (WGS) entry which is preliminary data.</text>
</comment>
<organism evidence="1 2">
    <name type="scientific">Kingdonia uniflora</name>
    <dbReference type="NCBI Taxonomy" id="39325"/>
    <lineage>
        <taxon>Eukaryota</taxon>
        <taxon>Viridiplantae</taxon>
        <taxon>Streptophyta</taxon>
        <taxon>Embryophyta</taxon>
        <taxon>Tracheophyta</taxon>
        <taxon>Spermatophyta</taxon>
        <taxon>Magnoliopsida</taxon>
        <taxon>Ranunculales</taxon>
        <taxon>Circaeasteraceae</taxon>
        <taxon>Kingdonia</taxon>
    </lineage>
</organism>
<protein>
    <submittedName>
        <fullName evidence="1">Uncharacterized protein</fullName>
    </submittedName>
</protein>
<evidence type="ECO:0000313" key="2">
    <source>
        <dbReference type="Proteomes" id="UP000541444"/>
    </source>
</evidence>
<keyword evidence="2" id="KW-1185">Reference proteome</keyword>
<proteinExistence type="predicted"/>
<dbReference type="AlphaFoldDB" id="A0A7J7NAM2"/>
<dbReference type="EMBL" id="JACGCM010000938">
    <property type="protein sequence ID" value="KAF6164195.1"/>
    <property type="molecule type" value="Genomic_DNA"/>
</dbReference>
<reference evidence="1 2" key="1">
    <citation type="journal article" date="2020" name="IScience">
        <title>Genome Sequencing of the Endangered Kingdonia uniflora (Circaeasteraceae, Ranunculales) Reveals Potential Mechanisms of Evolutionary Specialization.</title>
        <authorList>
            <person name="Sun Y."/>
            <person name="Deng T."/>
            <person name="Zhang A."/>
            <person name="Moore M.J."/>
            <person name="Landis J.B."/>
            <person name="Lin N."/>
            <person name="Zhang H."/>
            <person name="Zhang X."/>
            <person name="Huang J."/>
            <person name="Zhang X."/>
            <person name="Sun H."/>
            <person name="Wang H."/>
        </authorList>
    </citation>
    <scope>NUCLEOTIDE SEQUENCE [LARGE SCALE GENOMIC DNA]</scope>
    <source>
        <strain evidence="1">TB1705</strain>
        <tissue evidence="1">Leaf</tissue>
    </source>
</reference>